<gene>
    <name evidence="3" type="ORF">LECACI_7A003502</name>
</gene>
<feature type="compositionally biased region" description="Basic and acidic residues" evidence="1">
    <location>
        <begin position="44"/>
        <end position="55"/>
    </location>
</feature>
<dbReference type="EMBL" id="CAVMBE010000017">
    <property type="protein sequence ID" value="CAK3965408.1"/>
    <property type="molecule type" value="Genomic_DNA"/>
</dbReference>
<accession>A0AAI9E9W7</accession>
<name>A0AAI9E9W7_9PEZI</name>
<keyword evidence="4" id="KW-1185">Reference proteome</keyword>
<evidence type="ECO:0000256" key="1">
    <source>
        <dbReference type="SAM" id="MobiDB-lite"/>
    </source>
</evidence>
<organism evidence="3 4">
    <name type="scientific">Lecanosticta acicola</name>
    <dbReference type="NCBI Taxonomy" id="111012"/>
    <lineage>
        <taxon>Eukaryota</taxon>
        <taxon>Fungi</taxon>
        <taxon>Dikarya</taxon>
        <taxon>Ascomycota</taxon>
        <taxon>Pezizomycotina</taxon>
        <taxon>Dothideomycetes</taxon>
        <taxon>Dothideomycetidae</taxon>
        <taxon>Mycosphaerellales</taxon>
        <taxon>Mycosphaerellaceae</taxon>
        <taxon>Lecanosticta</taxon>
    </lineage>
</organism>
<dbReference type="AlphaFoldDB" id="A0AAI9E9W7"/>
<keyword evidence="2" id="KW-0472">Membrane</keyword>
<keyword evidence="2" id="KW-1133">Transmembrane helix</keyword>
<feature type="transmembrane region" description="Helical" evidence="2">
    <location>
        <begin position="9"/>
        <end position="27"/>
    </location>
</feature>
<dbReference type="Proteomes" id="UP001296104">
    <property type="component" value="Unassembled WGS sequence"/>
</dbReference>
<feature type="region of interest" description="Disordered" evidence="1">
    <location>
        <begin position="44"/>
        <end position="69"/>
    </location>
</feature>
<keyword evidence="2" id="KW-0812">Transmembrane</keyword>
<proteinExistence type="predicted"/>
<evidence type="ECO:0000313" key="4">
    <source>
        <dbReference type="Proteomes" id="UP001296104"/>
    </source>
</evidence>
<reference evidence="3" key="1">
    <citation type="submission" date="2023-11" db="EMBL/GenBank/DDBJ databases">
        <authorList>
            <person name="Alioto T."/>
            <person name="Alioto T."/>
            <person name="Gomez Garrido J."/>
        </authorList>
    </citation>
    <scope>NUCLEOTIDE SEQUENCE</scope>
</reference>
<evidence type="ECO:0000313" key="3">
    <source>
        <dbReference type="EMBL" id="CAK3965408.1"/>
    </source>
</evidence>
<sequence>MTPRVKQHGFLFYCGAFFLVIFGLWKFSDFEEDAKSKKHSKRYREWEKEDAERRKREGKKPKKYTAGLF</sequence>
<evidence type="ECO:0000256" key="2">
    <source>
        <dbReference type="SAM" id="Phobius"/>
    </source>
</evidence>
<protein>
    <submittedName>
        <fullName evidence="3">Uncharacterized protein</fullName>
    </submittedName>
</protein>
<comment type="caution">
    <text evidence="3">The sequence shown here is derived from an EMBL/GenBank/DDBJ whole genome shotgun (WGS) entry which is preliminary data.</text>
</comment>